<evidence type="ECO:0000256" key="3">
    <source>
        <dbReference type="ARBA" id="ARBA00022630"/>
    </source>
</evidence>
<dbReference type="SUPFAM" id="SSF52343">
    <property type="entry name" value="Ferredoxin reductase-like, C-terminal NADP-linked domain"/>
    <property type="match status" value="1"/>
</dbReference>
<evidence type="ECO:0000313" key="14">
    <source>
        <dbReference type="Proteomes" id="UP000754710"/>
    </source>
</evidence>
<evidence type="ECO:0000256" key="5">
    <source>
        <dbReference type="ARBA" id="ARBA00022723"/>
    </source>
</evidence>
<evidence type="ECO:0000256" key="1">
    <source>
        <dbReference type="ARBA" id="ARBA00006422"/>
    </source>
</evidence>
<dbReference type="InterPro" id="IPR017938">
    <property type="entry name" value="Riboflavin_synthase-like_b-brl"/>
</dbReference>
<keyword evidence="2" id="KW-0813">Transport</keyword>
<dbReference type="PANTHER" id="PTHR43513:SF3">
    <property type="entry name" value="DIHYDROOROTATE DEHYDROGENASE B (NAD(+)), ELECTRON TRANSFER SUBUNIT-RELATED"/>
    <property type="match status" value="1"/>
</dbReference>
<keyword evidence="8" id="KW-0408">Iron</keyword>
<sequence>MTRAATGPVQVTGEVLGVKRAGAFHHLTLVAAGVAERFRPGTFVALTVGGDLSQRLLRRTFPIYRARPTGAYGGTVEVVLATGDDGSDWLSRLGGGARLDVLGPLGRPFALPKEPVTCTLVGGGHASAPLFGLAERLRERGCAVHMVLGAATETRLFGALEARRAAKTVIVTTEDGSVGMRGSVSAVLPDLLARTSTDVVYASGPHGLLHAAAEAAEAHGAWSQTAVETDMPCGTGVCQACVLPVVGEDGVTRMVRACTEGPVFRGDRVRWRDLGTVPSGTWGAPPPAPTGGPAR</sequence>
<comment type="similarity">
    <text evidence="1">Belongs to the PyrK family.</text>
</comment>
<evidence type="ECO:0000256" key="11">
    <source>
        <dbReference type="SAM" id="MobiDB-lite"/>
    </source>
</evidence>
<evidence type="ECO:0000256" key="10">
    <source>
        <dbReference type="ARBA" id="ARBA00034078"/>
    </source>
</evidence>
<dbReference type="Pfam" id="PF10418">
    <property type="entry name" value="DHODB_Fe-S_bind"/>
    <property type="match status" value="1"/>
</dbReference>
<dbReference type="PIRSF" id="PIRSF006816">
    <property type="entry name" value="Cyc3_hyd_g"/>
    <property type="match status" value="1"/>
</dbReference>
<feature type="domain" description="Dihydroorotate dehydrogenase electron transfer subunit iron-sulphur cluster binding" evidence="12">
    <location>
        <begin position="228"/>
        <end position="269"/>
    </location>
</feature>
<evidence type="ECO:0000256" key="8">
    <source>
        <dbReference type="ARBA" id="ARBA00023004"/>
    </source>
</evidence>
<evidence type="ECO:0000259" key="12">
    <source>
        <dbReference type="Pfam" id="PF10418"/>
    </source>
</evidence>
<evidence type="ECO:0000256" key="9">
    <source>
        <dbReference type="ARBA" id="ARBA00023014"/>
    </source>
</evidence>
<keyword evidence="4" id="KW-0001">2Fe-2S</keyword>
<dbReference type="Proteomes" id="UP000754710">
    <property type="component" value="Unassembled WGS sequence"/>
</dbReference>
<name>A0ABS7RMG8_9ACTN</name>
<dbReference type="InterPro" id="IPR019480">
    <property type="entry name" value="Dihydroorotate_DH_Fe-S-bd"/>
</dbReference>
<comment type="cofactor">
    <cofactor evidence="10">
        <name>[2Fe-2S] cluster</name>
        <dbReference type="ChEBI" id="CHEBI:190135"/>
    </cofactor>
</comment>
<feature type="compositionally biased region" description="Pro residues" evidence="11">
    <location>
        <begin position="284"/>
        <end position="295"/>
    </location>
</feature>
<dbReference type="InterPro" id="IPR050353">
    <property type="entry name" value="PyrK_electron_transfer"/>
</dbReference>
<dbReference type="InterPro" id="IPR039261">
    <property type="entry name" value="FNR_nucleotide-bd"/>
</dbReference>
<dbReference type="SUPFAM" id="SSF63380">
    <property type="entry name" value="Riboflavin synthase domain-like"/>
    <property type="match status" value="1"/>
</dbReference>
<dbReference type="RefSeq" id="WP_221025899.1">
    <property type="nucleotide sequence ID" value="NZ_JAIEZQ010000002.1"/>
</dbReference>
<gene>
    <name evidence="13" type="ORF">K1X13_15485</name>
</gene>
<evidence type="ECO:0000313" key="13">
    <source>
        <dbReference type="EMBL" id="MBY9076235.1"/>
    </source>
</evidence>
<evidence type="ECO:0000256" key="6">
    <source>
        <dbReference type="ARBA" id="ARBA00022827"/>
    </source>
</evidence>
<keyword evidence="9" id="KW-0411">Iron-sulfur</keyword>
<dbReference type="EMBL" id="JAIEZQ010000002">
    <property type="protein sequence ID" value="MBY9076235.1"/>
    <property type="molecule type" value="Genomic_DNA"/>
</dbReference>
<organism evidence="13 14">
    <name type="scientific">Nocardioides jiangsuensis</name>
    <dbReference type="NCBI Taxonomy" id="2866161"/>
    <lineage>
        <taxon>Bacteria</taxon>
        <taxon>Bacillati</taxon>
        <taxon>Actinomycetota</taxon>
        <taxon>Actinomycetes</taxon>
        <taxon>Propionibacteriales</taxon>
        <taxon>Nocardioidaceae</taxon>
        <taxon>Nocardioides</taxon>
    </lineage>
</organism>
<keyword evidence="7" id="KW-0249">Electron transport</keyword>
<proteinExistence type="inferred from homology"/>
<keyword evidence="3" id="KW-0285">Flavoprotein</keyword>
<feature type="region of interest" description="Disordered" evidence="11">
    <location>
        <begin position="275"/>
        <end position="295"/>
    </location>
</feature>
<keyword evidence="5" id="KW-0479">Metal-binding</keyword>
<dbReference type="Gene3D" id="2.10.240.10">
    <property type="entry name" value="Dihydroorotate dehydrogenase, electron transfer subunit"/>
    <property type="match status" value="1"/>
</dbReference>
<keyword evidence="6" id="KW-0274">FAD</keyword>
<evidence type="ECO:0000256" key="7">
    <source>
        <dbReference type="ARBA" id="ARBA00022982"/>
    </source>
</evidence>
<comment type="caution">
    <text evidence="13">The sequence shown here is derived from an EMBL/GenBank/DDBJ whole genome shotgun (WGS) entry which is preliminary data.</text>
</comment>
<dbReference type="InterPro" id="IPR037117">
    <property type="entry name" value="Dihydroorotate_DH_ele_sf"/>
</dbReference>
<evidence type="ECO:0000256" key="2">
    <source>
        <dbReference type="ARBA" id="ARBA00022448"/>
    </source>
</evidence>
<dbReference type="PANTHER" id="PTHR43513">
    <property type="entry name" value="DIHYDROOROTATE DEHYDROGENASE B (NAD(+)), ELECTRON TRANSFER SUBUNIT"/>
    <property type="match status" value="1"/>
</dbReference>
<protein>
    <recommendedName>
        <fullName evidence="12">Dihydroorotate dehydrogenase electron transfer subunit iron-sulphur cluster binding domain-containing protein</fullName>
    </recommendedName>
</protein>
<accession>A0ABS7RMG8</accession>
<evidence type="ECO:0000256" key="4">
    <source>
        <dbReference type="ARBA" id="ARBA00022714"/>
    </source>
</evidence>
<dbReference type="InterPro" id="IPR012165">
    <property type="entry name" value="Cyt_c3_hydrogenase_gsu"/>
</dbReference>
<reference evidence="13 14" key="1">
    <citation type="submission" date="2021-08" db="EMBL/GenBank/DDBJ databases">
        <title>Nocardioides bacterium WL0053 sp. nov., isolated from the sediment.</title>
        <authorList>
            <person name="Wang L."/>
            <person name="Zhang D."/>
            <person name="Zhang A."/>
        </authorList>
    </citation>
    <scope>NUCLEOTIDE SEQUENCE [LARGE SCALE GENOMIC DNA]</scope>
    <source>
        <strain evidence="13 14">WL0053</strain>
    </source>
</reference>
<keyword evidence="14" id="KW-1185">Reference proteome</keyword>
<dbReference type="Gene3D" id="2.40.30.10">
    <property type="entry name" value="Translation factors"/>
    <property type="match status" value="1"/>
</dbReference>
<dbReference type="Gene3D" id="3.40.50.80">
    <property type="entry name" value="Nucleotide-binding domain of ferredoxin-NADP reductase (FNR) module"/>
    <property type="match status" value="1"/>
</dbReference>